<name>A0ACB0JND6_TRIPR</name>
<organism evidence="1 2">
    <name type="scientific">Trifolium pratense</name>
    <name type="common">Red clover</name>
    <dbReference type="NCBI Taxonomy" id="57577"/>
    <lineage>
        <taxon>Eukaryota</taxon>
        <taxon>Viridiplantae</taxon>
        <taxon>Streptophyta</taxon>
        <taxon>Embryophyta</taxon>
        <taxon>Tracheophyta</taxon>
        <taxon>Spermatophyta</taxon>
        <taxon>Magnoliopsida</taxon>
        <taxon>eudicotyledons</taxon>
        <taxon>Gunneridae</taxon>
        <taxon>Pentapetalae</taxon>
        <taxon>rosids</taxon>
        <taxon>fabids</taxon>
        <taxon>Fabales</taxon>
        <taxon>Fabaceae</taxon>
        <taxon>Papilionoideae</taxon>
        <taxon>50 kb inversion clade</taxon>
        <taxon>NPAAA clade</taxon>
        <taxon>Hologalegina</taxon>
        <taxon>IRL clade</taxon>
        <taxon>Trifolieae</taxon>
        <taxon>Trifolium</taxon>
    </lineage>
</organism>
<keyword evidence="2" id="KW-1185">Reference proteome</keyword>
<sequence length="242" mass="28336">MTYLELAASPFRHLGVSEKVIQSELRKSGYRRHPTHKKPPVTEQIKRVRKEWAEAHVHWTVEDWMSILWTDETRVKIGGHSREWVTRKTNEEYDINCVSEKIRSRIGWMFWGCFAGPEKGPCLFWEKEWGTIDSENYCQKIVPLIDGIVSIRPWLSVMQDNAPPHAAARTMEEMGERFNTPISWPPNSPDLNPIEAVWDNMKNYIQLNYPSLGSGKKRSRDKLRLVVKEAWDSCCDWSRSYS</sequence>
<proteinExistence type="predicted"/>
<dbReference type="Proteomes" id="UP001177021">
    <property type="component" value="Unassembled WGS sequence"/>
</dbReference>
<evidence type="ECO:0000313" key="2">
    <source>
        <dbReference type="Proteomes" id="UP001177021"/>
    </source>
</evidence>
<gene>
    <name evidence="1" type="ORF">MILVUS5_LOCUS14083</name>
</gene>
<comment type="caution">
    <text evidence="1">The sequence shown here is derived from an EMBL/GenBank/DDBJ whole genome shotgun (WGS) entry which is preliminary data.</text>
</comment>
<accession>A0ACB0JND6</accession>
<dbReference type="EMBL" id="CASHSV030000062">
    <property type="protein sequence ID" value="CAJ2645144.1"/>
    <property type="molecule type" value="Genomic_DNA"/>
</dbReference>
<protein>
    <submittedName>
        <fullName evidence="1">Uncharacterized protein</fullName>
    </submittedName>
</protein>
<evidence type="ECO:0000313" key="1">
    <source>
        <dbReference type="EMBL" id="CAJ2645144.1"/>
    </source>
</evidence>
<reference evidence="1" key="1">
    <citation type="submission" date="2023-10" db="EMBL/GenBank/DDBJ databases">
        <authorList>
            <person name="Rodriguez Cubillos JULIANA M."/>
            <person name="De Vega J."/>
        </authorList>
    </citation>
    <scope>NUCLEOTIDE SEQUENCE</scope>
</reference>